<proteinExistence type="predicted"/>
<evidence type="ECO:0000313" key="2">
    <source>
        <dbReference type="EMBL" id="ACU76516.1"/>
    </source>
</evidence>
<evidence type="ECO:0000313" key="3">
    <source>
        <dbReference type="Proteomes" id="UP000000851"/>
    </source>
</evidence>
<feature type="compositionally biased region" description="Low complexity" evidence="1">
    <location>
        <begin position="124"/>
        <end position="141"/>
    </location>
</feature>
<gene>
    <name evidence="2" type="ordered locus">Caci_7692</name>
</gene>
<feature type="compositionally biased region" description="Basic and acidic residues" evidence="1">
    <location>
        <begin position="1"/>
        <end position="11"/>
    </location>
</feature>
<dbReference type="EMBL" id="CP001700">
    <property type="protein sequence ID" value="ACU76516.1"/>
    <property type="molecule type" value="Genomic_DNA"/>
</dbReference>
<accession>C7QCQ3</accession>
<reference evidence="2" key="1">
    <citation type="journal article" date="2009" name="Stand. Genomic Sci.">
        <title>Complete genome sequence of Catenulispora acidiphila type strain (ID 139908).</title>
        <authorList>
            <person name="Copeland A."/>
            <person name="Lapidus A."/>
            <person name="Glavina Del Rio T."/>
            <person name="Nolan M."/>
            <person name="Lucas S."/>
            <person name="Chen F."/>
            <person name="Tice H."/>
            <person name="Cheng J.F."/>
            <person name="Bruce D."/>
            <person name="Goodwin L."/>
            <person name="Pitluck S."/>
            <person name="Mikhailova N."/>
            <person name="Pati A."/>
            <person name="Ivanova N."/>
            <person name="Mavromatis K."/>
            <person name="Chen A."/>
            <person name="Palaniappan K."/>
            <person name="Chain P."/>
            <person name="Land M."/>
            <person name="Hauser L."/>
            <person name="Chang Y.J."/>
            <person name="Jeffries C.D."/>
            <person name="Chertkov O."/>
            <person name="Brettin T."/>
            <person name="Detter J.C."/>
            <person name="Han C."/>
            <person name="Ali Z."/>
            <person name="Tindall B.J."/>
            <person name="Goker M."/>
            <person name="Bristow J."/>
            <person name="Eisen J.A."/>
            <person name="Markowitz V."/>
            <person name="Hugenholtz P."/>
            <person name="Kyrpides N.C."/>
            <person name="Klenk H.P."/>
        </authorList>
    </citation>
    <scope>NUCLEOTIDE SEQUENCE [LARGE SCALE GENOMIC DNA]</scope>
    <source>
        <strain evidence="2">DSM 44928</strain>
    </source>
</reference>
<name>C7QCQ3_CATAD</name>
<dbReference type="InParanoid" id="C7QCQ3"/>
<dbReference type="AlphaFoldDB" id="C7QCQ3"/>
<feature type="compositionally biased region" description="Acidic residues" evidence="1">
    <location>
        <begin position="112"/>
        <end position="121"/>
    </location>
</feature>
<sequence length="151" mass="14835">MISAVPRDRAVNVRGGSEHATPPGLHTMLIGETPGARTAGLVDAGEEGYGNCAAITFVPTATWKVMPFCAGVTVIVPCTALGDETGGFGGVGRGDGERGGVGAVVRAPEGELLPDAEDGAELDPVGSAPPGTPVVGPVAEPEGLDGGVPVP</sequence>
<feature type="region of interest" description="Disordered" evidence="1">
    <location>
        <begin position="108"/>
        <end position="151"/>
    </location>
</feature>
<protein>
    <submittedName>
        <fullName evidence="2">Uncharacterized protein</fullName>
    </submittedName>
</protein>
<keyword evidence="3" id="KW-1185">Reference proteome</keyword>
<dbReference type="KEGG" id="cai:Caci_7692"/>
<evidence type="ECO:0000256" key="1">
    <source>
        <dbReference type="SAM" id="MobiDB-lite"/>
    </source>
</evidence>
<dbReference type="Proteomes" id="UP000000851">
    <property type="component" value="Chromosome"/>
</dbReference>
<feature type="region of interest" description="Disordered" evidence="1">
    <location>
        <begin position="1"/>
        <end position="24"/>
    </location>
</feature>
<organism evidence="2 3">
    <name type="scientific">Catenulispora acidiphila (strain DSM 44928 / JCM 14897 / NBRC 102108 / NRRL B-24433 / ID139908)</name>
    <dbReference type="NCBI Taxonomy" id="479433"/>
    <lineage>
        <taxon>Bacteria</taxon>
        <taxon>Bacillati</taxon>
        <taxon>Actinomycetota</taxon>
        <taxon>Actinomycetes</taxon>
        <taxon>Catenulisporales</taxon>
        <taxon>Catenulisporaceae</taxon>
        <taxon>Catenulispora</taxon>
    </lineage>
</organism>
<dbReference type="HOGENOM" id="CLU_1728047_0_0_11"/>